<dbReference type="SMART" id="SM00332">
    <property type="entry name" value="PP2Cc"/>
    <property type="match status" value="1"/>
</dbReference>
<evidence type="ECO:0000259" key="15">
    <source>
        <dbReference type="PROSITE" id="PS50011"/>
    </source>
</evidence>
<dbReference type="EMBL" id="JAACNO010002740">
    <property type="protein sequence ID" value="KAF4131350.1"/>
    <property type="molecule type" value="Genomic_DNA"/>
</dbReference>
<feature type="region of interest" description="Disordered" evidence="14">
    <location>
        <begin position="1"/>
        <end position="271"/>
    </location>
</feature>
<dbReference type="FunFam" id="1.10.510.10:FF:000571">
    <property type="entry name" value="Maternal embryonic leucine zipper kinase"/>
    <property type="match status" value="1"/>
</dbReference>
<evidence type="ECO:0000313" key="19">
    <source>
        <dbReference type="EMBL" id="KAF4131350.1"/>
    </source>
</evidence>
<feature type="compositionally biased region" description="Basic and acidic residues" evidence="14">
    <location>
        <begin position="1368"/>
        <end position="1382"/>
    </location>
</feature>
<dbReference type="EMBL" id="WSZM01000156">
    <property type="protein sequence ID" value="KAF4040000.1"/>
    <property type="molecule type" value="Genomic_DNA"/>
</dbReference>
<feature type="compositionally biased region" description="Low complexity" evidence="14">
    <location>
        <begin position="571"/>
        <end position="585"/>
    </location>
</feature>
<feature type="region of interest" description="Disordered" evidence="14">
    <location>
        <begin position="1678"/>
        <end position="1704"/>
    </location>
</feature>
<gene>
    <name evidence="18" type="ORF">GN244_ATG07811</name>
    <name evidence="19" type="ORF">GN958_ATG19460</name>
</gene>
<feature type="compositionally biased region" description="Acidic residues" evidence="14">
    <location>
        <begin position="261"/>
        <end position="271"/>
    </location>
</feature>
<dbReference type="PROSITE" id="PS00108">
    <property type="entry name" value="PROTEIN_KINASE_ST"/>
    <property type="match status" value="1"/>
</dbReference>
<keyword evidence="5" id="KW-0808">Transferase</keyword>
<evidence type="ECO:0000259" key="16">
    <source>
        <dbReference type="PROSITE" id="PS50042"/>
    </source>
</evidence>
<accession>A0A833TAF0</accession>
<feature type="domain" description="Protein kinase" evidence="15">
    <location>
        <begin position="618"/>
        <end position="882"/>
    </location>
</feature>
<feature type="compositionally biased region" description="Acidic residues" evidence="14">
    <location>
        <begin position="1681"/>
        <end position="1703"/>
    </location>
</feature>
<feature type="compositionally biased region" description="Low complexity" evidence="14">
    <location>
        <begin position="167"/>
        <end position="179"/>
    </location>
</feature>
<feature type="region of interest" description="Disordered" evidence="14">
    <location>
        <begin position="566"/>
        <end position="599"/>
    </location>
</feature>
<dbReference type="InterPro" id="IPR000595">
    <property type="entry name" value="cNMP-bd_dom"/>
</dbReference>
<dbReference type="SUPFAM" id="SSF51206">
    <property type="entry name" value="cAMP-binding domain-like"/>
    <property type="match status" value="2"/>
</dbReference>
<feature type="compositionally biased region" description="Acidic residues" evidence="14">
    <location>
        <begin position="1389"/>
        <end position="1400"/>
    </location>
</feature>
<dbReference type="InterPro" id="IPR014710">
    <property type="entry name" value="RmlC-like_jellyroll"/>
</dbReference>
<keyword evidence="3" id="KW-0723">Serine/threonine-protein kinase</keyword>
<dbReference type="PROSITE" id="PS00107">
    <property type="entry name" value="PROTEIN_KINASE_ATP"/>
    <property type="match status" value="1"/>
</dbReference>
<keyword evidence="7 13" id="KW-0547">Nucleotide-binding</keyword>
<evidence type="ECO:0000256" key="14">
    <source>
        <dbReference type="SAM" id="MobiDB-lite"/>
    </source>
</evidence>
<dbReference type="InterPro" id="IPR001932">
    <property type="entry name" value="PPM-type_phosphatase-like_dom"/>
</dbReference>
<dbReference type="SUPFAM" id="SSF56112">
    <property type="entry name" value="Protein kinase-like (PK-like)"/>
    <property type="match status" value="1"/>
</dbReference>
<evidence type="ECO:0000256" key="13">
    <source>
        <dbReference type="PROSITE-ProRule" id="PRU10141"/>
    </source>
</evidence>
<dbReference type="Pfam" id="PF00027">
    <property type="entry name" value="cNMP_binding"/>
    <property type="match status" value="2"/>
</dbReference>
<dbReference type="FunFam" id="2.60.120.10:FF:000105">
    <property type="entry name" value="CAMKK/CAMKK-META protein kinase"/>
    <property type="match status" value="1"/>
</dbReference>
<dbReference type="InterPro" id="IPR008271">
    <property type="entry name" value="Ser/Thr_kinase_AS"/>
</dbReference>
<feature type="binding site" evidence="13">
    <location>
        <position position="647"/>
    </location>
    <ligand>
        <name>ATP</name>
        <dbReference type="ChEBI" id="CHEBI:30616"/>
    </ligand>
</feature>
<evidence type="ECO:0000256" key="12">
    <source>
        <dbReference type="ARBA" id="ARBA00024113"/>
    </source>
</evidence>
<dbReference type="InterPro" id="IPR017441">
    <property type="entry name" value="Protein_kinase_ATP_BS"/>
</dbReference>
<feature type="compositionally biased region" description="Low complexity" evidence="14">
    <location>
        <begin position="1155"/>
        <end position="1170"/>
    </location>
</feature>
<dbReference type="PROSITE" id="PS00889">
    <property type="entry name" value="CNMP_BINDING_2"/>
    <property type="match status" value="2"/>
</dbReference>
<feature type="compositionally biased region" description="Polar residues" evidence="14">
    <location>
        <begin position="234"/>
        <end position="258"/>
    </location>
</feature>
<feature type="compositionally biased region" description="Polar residues" evidence="14">
    <location>
        <begin position="88"/>
        <end position="105"/>
    </location>
</feature>
<feature type="compositionally biased region" description="Low complexity" evidence="14">
    <location>
        <begin position="1303"/>
        <end position="1320"/>
    </location>
</feature>
<dbReference type="InterPro" id="IPR036457">
    <property type="entry name" value="PPM-type-like_dom_sf"/>
</dbReference>
<name>A0A833TAF0_PHYIN</name>
<feature type="compositionally biased region" description="Low complexity" evidence="14">
    <location>
        <begin position="1047"/>
        <end position="1094"/>
    </location>
</feature>
<dbReference type="Gene3D" id="3.60.40.10">
    <property type="entry name" value="PPM-type phosphatase domain"/>
    <property type="match status" value="1"/>
</dbReference>
<keyword evidence="9 13" id="KW-0067">ATP-binding</keyword>
<dbReference type="OMA" id="MHKTFVQ"/>
<evidence type="ECO:0000313" key="18">
    <source>
        <dbReference type="EMBL" id="KAF4040000.1"/>
    </source>
</evidence>
<keyword evidence="11" id="KW-0142">cGMP-binding</keyword>
<dbReference type="SMART" id="SM00100">
    <property type="entry name" value="cNMP"/>
    <property type="match status" value="2"/>
</dbReference>
<feature type="domain" description="PPM-type phosphatase" evidence="17">
    <location>
        <begin position="1506"/>
        <end position="1853"/>
    </location>
</feature>
<keyword evidence="10" id="KW-0460">Magnesium</keyword>
<dbReference type="CDD" id="cd14008">
    <property type="entry name" value="STKc_LKB1_CaMKK"/>
    <property type="match status" value="1"/>
</dbReference>
<evidence type="ECO:0000256" key="2">
    <source>
        <dbReference type="ARBA" id="ARBA00022490"/>
    </source>
</evidence>
<keyword evidence="2" id="KW-0963">Cytoplasm</keyword>
<dbReference type="CDD" id="cd00038">
    <property type="entry name" value="CAP_ED"/>
    <property type="match status" value="2"/>
</dbReference>
<keyword evidence="8" id="KW-0418">Kinase</keyword>
<dbReference type="SUPFAM" id="SSF81606">
    <property type="entry name" value="PP2C-like"/>
    <property type="match status" value="1"/>
</dbReference>
<dbReference type="GO" id="GO:0005524">
    <property type="term" value="F:ATP binding"/>
    <property type="evidence" value="ECO:0007669"/>
    <property type="project" value="UniProtKB-UniRule"/>
</dbReference>
<evidence type="ECO:0000256" key="7">
    <source>
        <dbReference type="ARBA" id="ARBA00022741"/>
    </source>
</evidence>
<dbReference type="Pfam" id="PF00481">
    <property type="entry name" value="PP2C"/>
    <property type="match status" value="1"/>
</dbReference>
<reference evidence="18" key="1">
    <citation type="submission" date="2020-04" db="EMBL/GenBank/DDBJ databases">
        <title>Hybrid Assembly of Korean Phytophthora infestans isolates.</title>
        <authorList>
            <person name="Prokchorchik M."/>
            <person name="Lee Y."/>
            <person name="Seo J."/>
            <person name="Cho J.-H."/>
            <person name="Park Y.-E."/>
            <person name="Jang D.-C."/>
            <person name="Im J.-S."/>
            <person name="Choi J.-G."/>
            <person name="Park H.-J."/>
            <person name="Lee G.-B."/>
            <person name="Lee Y.-G."/>
            <person name="Hong S.-Y."/>
            <person name="Cho K."/>
            <person name="Sohn K.H."/>
        </authorList>
    </citation>
    <scope>NUCLEOTIDE SEQUENCE</scope>
    <source>
        <strain evidence="18">KR_1_A1</strain>
        <strain evidence="19">KR_2_A2</strain>
    </source>
</reference>
<evidence type="ECO:0000256" key="11">
    <source>
        <dbReference type="ARBA" id="ARBA00022992"/>
    </source>
</evidence>
<evidence type="ECO:0000256" key="1">
    <source>
        <dbReference type="ARBA" id="ARBA00001946"/>
    </source>
</evidence>
<feature type="compositionally biased region" description="Polar residues" evidence="14">
    <location>
        <begin position="966"/>
        <end position="984"/>
    </location>
</feature>
<evidence type="ECO:0000256" key="9">
    <source>
        <dbReference type="ARBA" id="ARBA00022840"/>
    </source>
</evidence>
<feature type="region of interest" description="Disordered" evidence="14">
    <location>
        <begin position="1303"/>
        <end position="1400"/>
    </location>
</feature>
<evidence type="ECO:0000256" key="4">
    <source>
        <dbReference type="ARBA" id="ARBA00022535"/>
    </source>
</evidence>
<feature type="compositionally biased region" description="Basic and acidic residues" evidence="14">
    <location>
        <begin position="67"/>
        <end position="81"/>
    </location>
</feature>
<dbReference type="Gene3D" id="2.60.120.10">
    <property type="entry name" value="Jelly Rolls"/>
    <property type="match status" value="2"/>
</dbReference>
<dbReference type="PANTHER" id="PTHR24353:SF37">
    <property type="entry name" value="CAMP-DEPENDENT PROTEIN KINASE CATALYTIC SUBUNIT PRKX"/>
    <property type="match status" value="1"/>
</dbReference>
<evidence type="ECO:0000256" key="6">
    <source>
        <dbReference type="ARBA" id="ARBA00022723"/>
    </source>
</evidence>
<comment type="cofactor">
    <cofactor evidence="1">
        <name>Mg(2+)</name>
        <dbReference type="ChEBI" id="CHEBI:18420"/>
    </cofactor>
</comment>
<feature type="compositionally biased region" description="Low complexity" evidence="14">
    <location>
        <begin position="45"/>
        <end position="66"/>
    </location>
</feature>
<comment type="caution">
    <text evidence="18">The sequence shown here is derived from an EMBL/GenBank/DDBJ whole genome shotgun (WGS) entry which is preliminary data.</text>
</comment>
<dbReference type="Gene3D" id="1.10.510.10">
    <property type="entry name" value="Transferase(Phosphotransferase) domain 1"/>
    <property type="match status" value="1"/>
</dbReference>
<dbReference type="InterPro" id="IPR018488">
    <property type="entry name" value="cNMP-bd_CS"/>
</dbReference>
<evidence type="ECO:0000256" key="8">
    <source>
        <dbReference type="ARBA" id="ARBA00022777"/>
    </source>
</evidence>
<dbReference type="PROSITE" id="PS50042">
    <property type="entry name" value="CNMP_BINDING_3"/>
    <property type="match status" value="2"/>
</dbReference>
<feature type="region of interest" description="Disordered" evidence="14">
    <location>
        <begin position="1144"/>
        <end position="1177"/>
    </location>
</feature>
<dbReference type="PROSITE" id="PS00888">
    <property type="entry name" value="CNMP_BINDING_1"/>
    <property type="match status" value="2"/>
</dbReference>
<feature type="compositionally biased region" description="Polar residues" evidence="14">
    <location>
        <begin position="114"/>
        <end position="127"/>
    </location>
</feature>
<feature type="region of interest" description="Disordered" evidence="14">
    <location>
        <begin position="939"/>
        <end position="984"/>
    </location>
</feature>
<evidence type="ECO:0000256" key="5">
    <source>
        <dbReference type="ARBA" id="ARBA00022679"/>
    </source>
</evidence>
<sequence length="1859" mass="202786">MGQRLSTSRDSDASEADGPPTSDLPARVTDASRTSLSSPRPPANSPLSTEATALSSTSPTLSALRPTVEDAAEHPSERESSMRLGDVVQNTLSSDQEPSAHQQQSDEADALSFSRVSSTDSFPSSPLNVKADDAHPLTRRSSMSRTPAPPKLSRFRPSMEIPRSPQSSSDSSLDSSSSSSDEDLAGSGEELVSDWLDEPEDAVLSPPSHPKRTRHASACSSVSSHTGNSVSFSAMHSSGGRNSNSSQHSMTGWASWLSSPDDVEEEDDADDEPVALTPFLQDNMPVYEVMRQVQLFRNLSQMQQEQVVRALKPAKFSDGEVIVAQGTRGSRFYMIAKGEAVVTKTVTTSSNSITSSTPSSAGQTQERMITHLRAGHYFGELALIYDDPRTATVRAVGDVELLYLTQEDFQHIGQVHLSLMLQQVPLLARLSARDQDIVLKCLRPANFSDGEYIVHQGDEGTRFYMITRGEAIVSEKAVGPDKKPYEKELTRLYEGHVFGEMSLIYSEPRTASVRAVGPVKCLYLSKEDFDKCLLSDHFQRFIQEAYVEKATRRAMRLRLQQRANSAATLGSAPQASSDSSSSSIVAPPPAPTSPVKATETKKLVKQRLKNGQVVVNKYVIKGDLGRGTFGRVKLCESQEDGQMYAVKIMHKTFVQRMAGKEDQLYDVLRREVAIMKKLNHRNVVRLVEVIDDPNSQKMYLVQEYVQHSLMEEVTQARRLSEPVARKYMRDLLSGLQYLHFHKVIHRDIKPENILVSSDGVAKIADFGTARMIMNETETISGAKGTPAFMAPEMFDIDATYQGPAVDVWSLGATLYMMVIGHPPWMADNEIVLAERVQRVELRFPKDVERTMEPHLKNLLQRMLTKDPACRISLKECFTHEWTTKEGSDPLGLITPEKNLTVSMDESERAIENIPEQIDQRLTESLAQAHQLVKTRQETGPGVVRTNSGRHFTGTPMAGTLGARIPSTASTTSSINTVGSSPSRASSDEVSRIICAWRHHKRVQLMDGHKELSERSRELLIEQKRMAFSVDRAKVTEIILPAAKPTARSRYPSTSSSSSLRQVREQSALSTASSVSSMSTVGGNTPSSDSPRSRSFPAGRSNSVDNSLLLKKNSFQTRRFKDSGNLEGFGRTSFTSVSQLSELATPVEESFDQRGSLSSSSESGHSNSSYSNATEASDADLMKRSLSRKKDFLMVTSEVFRDEGGDYQTRKILFQARDDDFSVASRVPTHSNSGRELLPPGRAGSTNSSSSSQKPRRLGSTGRLGSAGSSSAMGSAMGSAIGSAMGSAMGSAIGSALGRASATSRRSLSGSSVSSSRSVATEDGNVEEFDMDGIDCVQVTEIDDEDDDDLVNHGMRKGSGASSRHFHHHSDSSRANSSHDRSHNSGLSDADSDSDDSDYSDVECDVDVDATFSELIATPNQLDIISHDDEEIAPIVTQKPSLTSFDDLSSASSLDVDNSGNVLTLGSLASMASSESALAMATPSSMLDIVQVYVSSKIRENLTLSIRSGYAEAKGARSYMEDRTTGQSTCDLSRYPAALANNYASLAFFAVYDGHNGTDTAVKLQNELHHRFFAEGAGFIESPVTCISSVCESIDNEILERQNQSVLPKRKRTMAAEEMQRYLRSESTVPSLTEDECCEIDGEIVCGEEMKQLLQPISFSGAASVFVVVAKQRKKRCRANDKEDDAVKDDEETETAEDELDEEDQPTRLYVANVGDCRAVLCTADALAVDMTTDHKASLPAEQERIEASGGFVHNGRLDGILQISRGFGDLAHKQDGHLVVTPDVVEHLVNPSDQFLLLASDGLFDVLTSQQAVNFVLRKLQTHGDVQLAAQELVLKAQAYFAHDNISVVIVALNQKGDA</sequence>
<feature type="compositionally biased region" description="Low complexity" evidence="14">
    <location>
        <begin position="1265"/>
        <end position="1275"/>
    </location>
</feature>
<feature type="compositionally biased region" description="Low complexity" evidence="14">
    <location>
        <begin position="220"/>
        <end position="233"/>
    </location>
</feature>
<feature type="region of interest" description="Disordered" evidence="14">
    <location>
        <begin position="1044"/>
        <end position="1103"/>
    </location>
</feature>
<dbReference type="Pfam" id="PF00069">
    <property type="entry name" value="Pkinase"/>
    <property type="match status" value="1"/>
</dbReference>
<dbReference type="Proteomes" id="UP000704712">
    <property type="component" value="Unassembled WGS sequence"/>
</dbReference>
<evidence type="ECO:0000256" key="10">
    <source>
        <dbReference type="ARBA" id="ARBA00022842"/>
    </source>
</evidence>
<dbReference type="PANTHER" id="PTHR24353">
    <property type="entry name" value="CYCLIC NUCLEOTIDE-DEPENDENT PROTEIN KINASE"/>
    <property type="match status" value="1"/>
</dbReference>
<keyword evidence="20" id="KW-1185">Reference proteome</keyword>
<evidence type="ECO:0000259" key="17">
    <source>
        <dbReference type="PROSITE" id="PS51746"/>
    </source>
</evidence>
<dbReference type="InterPro" id="IPR018490">
    <property type="entry name" value="cNMP-bd_dom_sf"/>
</dbReference>
<dbReference type="CDD" id="cd00143">
    <property type="entry name" value="PP2Cc"/>
    <property type="match status" value="1"/>
</dbReference>
<dbReference type="GO" id="GO:0046872">
    <property type="term" value="F:metal ion binding"/>
    <property type="evidence" value="ECO:0007669"/>
    <property type="project" value="UniProtKB-KW"/>
</dbReference>
<evidence type="ECO:0000313" key="20">
    <source>
        <dbReference type="Proteomes" id="UP000602510"/>
    </source>
</evidence>
<dbReference type="GO" id="GO:0005952">
    <property type="term" value="C:cAMP-dependent protein kinase complex"/>
    <property type="evidence" value="ECO:0007669"/>
    <property type="project" value="TreeGrafter"/>
</dbReference>
<dbReference type="PROSITE" id="PS51746">
    <property type="entry name" value="PPM_2"/>
    <property type="match status" value="1"/>
</dbReference>
<keyword evidence="4" id="KW-0140">cGMP</keyword>
<protein>
    <recommendedName>
        <fullName evidence="12">cGMP-dependent protein kinase</fullName>
    </recommendedName>
</protein>
<feature type="compositionally biased region" description="Acidic residues" evidence="14">
    <location>
        <begin position="191"/>
        <end position="201"/>
    </location>
</feature>
<dbReference type="GO" id="GO:0030553">
    <property type="term" value="F:cGMP binding"/>
    <property type="evidence" value="ECO:0007669"/>
    <property type="project" value="UniProtKB-KW"/>
</dbReference>
<organism evidence="18 20">
    <name type="scientific">Phytophthora infestans</name>
    <name type="common">Potato late blight agent</name>
    <name type="synonym">Botrytis infestans</name>
    <dbReference type="NCBI Taxonomy" id="4787"/>
    <lineage>
        <taxon>Eukaryota</taxon>
        <taxon>Sar</taxon>
        <taxon>Stramenopiles</taxon>
        <taxon>Oomycota</taxon>
        <taxon>Peronosporomycetes</taxon>
        <taxon>Peronosporales</taxon>
        <taxon>Peronosporaceae</taxon>
        <taxon>Phytophthora</taxon>
    </lineage>
</organism>
<feature type="domain" description="Cyclic nucleotide-binding" evidence="16">
    <location>
        <begin position="295"/>
        <end position="412"/>
    </location>
</feature>
<proteinExistence type="predicted"/>
<dbReference type="PRINTS" id="PR00103">
    <property type="entry name" value="CAMPKINASE"/>
</dbReference>
<dbReference type="SMART" id="SM00220">
    <property type="entry name" value="S_TKc"/>
    <property type="match status" value="1"/>
</dbReference>
<dbReference type="Proteomes" id="UP000602510">
    <property type="component" value="Unassembled WGS sequence"/>
</dbReference>
<dbReference type="PROSITE" id="PS50011">
    <property type="entry name" value="PROTEIN_KINASE_DOM"/>
    <property type="match status" value="1"/>
</dbReference>
<feature type="domain" description="Cyclic nucleotide-binding" evidence="16">
    <location>
        <begin position="426"/>
        <end position="533"/>
    </location>
</feature>
<feature type="region of interest" description="Disordered" evidence="14">
    <location>
        <begin position="1223"/>
        <end position="1275"/>
    </location>
</feature>
<dbReference type="InterPro" id="IPR000719">
    <property type="entry name" value="Prot_kinase_dom"/>
</dbReference>
<dbReference type="InterPro" id="IPR011009">
    <property type="entry name" value="Kinase-like_dom_sf"/>
</dbReference>
<dbReference type="GO" id="GO:0004691">
    <property type="term" value="F:cAMP-dependent protein kinase activity"/>
    <property type="evidence" value="ECO:0007669"/>
    <property type="project" value="TreeGrafter"/>
</dbReference>
<keyword evidence="6" id="KW-0479">Metal-binding</keyword>
<evidence type="ECO:0000256" key="3">
    <source>
        <dbReference type="ARBA" id="ARBA00022527"/>
    </source>
</evidence>
<feature type="compositionally biased region" description="Acidic residues" evidence="14">
    <location>
        <begin position="1323"/>
        <end position="1332"/>
    </location>
</feature>